<reference evidence="2 3" key="1">
    <citation type="journal article" date="2018" name="Genome Biol. Evol.">
        <title>Multiple Roots of Fruiting Body Formation in Amoebozoa.</title>
        <authorList>
            <person name="Hillmann F."/>
            <person name="Forbes G."/>
            <person name="Novohradska S."/>
            <person name="Ferling I."/>
            <person name="Riege K."/>
            <person name="Groth M."/>
            <person name="Westermann M."/>
            <person name="Marz M."/>
            <person name="Spaller T."/>
            <person name="Winckler T."/>
            <person name="Schaap P."/>
            <person name="Glockner G."/>
        </authorList>
    </citation>
    <scope>NUCLEOTIDE SEQUENCE [LARGE SCALE GENOMIC DNA]</scope>
    <source>
        <strain evidence="2 3">Jena</strain>
    </source>
</reference>
<dbReference type="EMBL" id="MDYQ01000005">
    <property type="protein sequence ID" value="PRP89129.1"/>
    <property type="molecule type" value="Genomic_DNA"/>
</dbReference>
<evidence type="ECO:0000313" key="3">
    <source>
        <dbReference type="Proteomes" id="UP000241769"/>
    </source>
</evidence>
<dbReference type="Proteomes" id="UP000241769">
    <property type="component" value="Unassembled WGS sequence"/>
</dbReference>
<dbReference type="AlphaFoldDB" id="A0A2P6NYW6"/>
<evidence type="ECO:0000313" key="2">
    <source>
        <dbReference type="EMBL" id="PRP89129.1"/>
    </source>
</evidence>
<keyword evidence="1" id="KW-0472">Membrane</keyword>
<dbReference type="InParanoid" id="A0A2P6NYW6"/>
<sequence>MVQLLTSISSLVIYVSKGSHPFILVSNQQSDVTSLSSSRREQANECVLTEHKTTFVSMLVCQAVHPDKQFLLQLVLLLHCGFDCSTATAQQYSNNSFSVFNSGLSACSGTRPNGHTISLKCSSACYAVFTGGSGMVMAHIFFIVAAV</sequence>
<comment type="caution">
    <text evidence="2">The sequence shown here is derived from an EMBL/GenBank/DDBJ whole genome shotgun (WGS) entry which is preliminary data.</text>
</comment>
<evidence type="ECO:0000256" key="1">
    <source>
        <dbReference type="SAM" id="Phobius"/>
    </source>
</evidence>
<keyword evidence="3" id="KW-1185">Reference proteome</keyword>
<name>A0A2P6NYW6_9EUKA</name>
<keyword evidence="1" id="KW-1133">Transmembrane helix</keyword>
<proteinExistence type="predicted"/>
<protein>
    <submittedName>
        <fullName evidence="2">Uncharacterized protein</fullName>
    </submittedName>
</protein>
<feature type="transmembrane region" description="Helical" evidence="1">
    <location>
        <begin position="126"/>
        <end position="146"/>
    </location>
</feature>
<accession>A0A2P6NYW6</accession>
<keyword evidence="1" id="KW-0812">Transmembrane</keyword>
<organism evidence="2 3">
    <name type="scientific">Planoprotostelium fungivorum</name>
    <dbReference type="NCBI Taxonomy" id="1890364"/>
    <lineage>
        <taxon>Eukaryota</taxon>
        <taxon>Amoebozoa</taxon>
        <taxon>Evosea</taxon>
        <taxon>Variosea</taxon>
        <taxon>Cavosteliida</taxon>
        <taxon>Cavosteliaceae</taxon>
        <taxon>Planoprotostelium</taxon>
    </lineage>
</organism>
<gene>
    <name evidence="2" type="ORF">PROFUN_01849</name>
</gene>